<keyword evidence="3" id="KW-0131">Cell cycle</keyword>
<evidence type="ECO:0000256" key="2">
    <source>
        <dbReference type="ARBA" id="ARBA00023127"/>
    </source>
</evidence>
<dbReference type="OrthoDB" id="5590282at2759"/>
<feature type="domain" description="Cyclin C-terminal" evidence="7">
    <location>
        <begin position="370"/>
        <end position="484"/>
    </location>
</feature>
<accession>A0A9W8GK02</accession>
<dbReference type="Gene3D" id="1.10.472.10">
    <property type="entry name" value="Cyclin-like"/>
    <property type="match status" value="2"/>
</dbReference>
<dbReference type="SMART" id="SM00385">
    <property type="entry name" value="CYCLIN"/>
    <property type="match status" value="2"/>
</dbReference>
<dbReference type="Proteomes" id="UP001151516">
    <property type="component" value="Unassembled WGS sequence"/>
</dbReference>
<evidence type="ECO:0000313" key="9">
    <source>
        <dbReference type="Proteomes" id="UP001151516"/>
    </source>
</evidence>
<evidence type="ECO:0000313" key="8">
    <source>
        <dbReference type="EMBL" id="KAJ2685537.1"/>
    </source>
</evidence>
<name>A0A9W8GK02_9FUNG</name>
<dbReference type="InterPro" id="IPR048258">
    <property type="entry name" value="Cyclins_cyclin-box"/>
</dbReference>
<dbReference type="AlphaFoldDB" id="A0A9W8GK02"/>
<keyword evidence="1" id="KW-0132">Cell division</keyword>
<feature type="region of interest" description="Disordered" evidence="5">
    <location>
        <begin position="129"/>
        <end position="160"/>
    </location>
</feature>
<dbReference type="InterPro" id="IPR006671">
    <property type="entry name" value="Cyclin_N"/>
</dbReference>
<feature type="domain" description="Cyclin-like" evidence="6">
    <location>
        <begin position="277"/>
        <end position="361"/>
    </location>
</feature>
<evidence type="ECO:0000256" key="4">
    <source>
        <dbReference type="RuleBase" id="RU000383"/>
    </source>
</evidence>
<dbReference type="EMBL" id="JANBTX010000147">
    <property type="protein sequence ID" value="KAJ2685537.1"/>
    <property type="molecule type" value="Genomic_DNA"/>
</dbReference>
<feature type="domain" description="Cyclin-like" evidence="6">
    <location>
        <begin position="374"/>
        <end position="455"/>
    </location>
</feature>
<dbReference type="PROSITE" id="PS00292">
    <property type="entry name" value="CYCLINS"/>
    <property type="match status" value="1"/>
</dbReference>
<dbReference type="InterPro" id="IPR013763">
    <property type="entry name" value="Cyclin-like_dom"/>
</dbReference>
<evidence type="ECO:0000259" key="7">
    <source>
        <dbReference type="SMART" id="SM01332"/>
    </source>
</evidence>
<comment type="similarity">
    <text evidence="4">Belongs to the cyclin family.</text>
</comment>
<comment type="caution">
    <text evidence="8">The sequence shown here is derived from an EMBL/GenBank/DDBJ whole genome shotgun (WGS) entry which is preliminary data.</text>
</comment>
<dbReference type="SUPFAM" id="SSF47954">
    <property type="entry name" value="Cyclin-like"/>
    <property type="match status" value="2"/>
</dbReference>
<evidence type="ECO:0000256" key="5">
    <source>
        <dbReference type="SAM" id="MobiDB-lite"/>
    </source>
</evidence>
<proteinExistence type="inferred from homology"/>
<evidence type="ECO:0000256" key="1">
    <source>
        <dbReference type="ARBA" id="ARBA00022618"/>
    </source>
</evidence>
<evidence type="ECO:0000256" key="3">
    <source>
        <dbReference type="ARBA" id="ARBA00023306"/>
    </source>
</evidence>
<organism evidence="8 9">
    <name type="scientific">Coemansia spiralis</name>
    <dbReference type="NCBI Taxonomy" id="417178"/>
    <lineage>
        <taxon>Eukaryota</taxon>
        <taxon>Fungi</taxon>
        <taxon>Fungi incertae sedis</taxon>
        <taxon>Zoopagomycota</taxon>
        <taxon>Kickxellomycotina</taxon>
        <taxon>Kickxellomycetes</taxon>
        <taxon>Kickxellales</taxon>
        <taxon>Kickxellaceae</taxon>
        <taxon>Coemansia</taxon>
    </lineage>
</organism>
<dbReference type="PANTHER" id="PTHR10177">
    <property type="entry name" value="CYCLINS"/>
    <property type="match status" value="1"/>
</dbReference>
<evidence type="ECO:0000259" key="6">
    <source>
        <dbReference type="SMART" id="SM00385"/>
    </source>
</evidence>
<protein>
    <submittedName>
        <fullName evidence="8">G2/mitotic-specific cyclin</fullName>
    </submittedName>
</protein>
<keyword evidence="2 4" id="KW-0195">Cyclin</keyword>
<dbReference type="Pfam" id="PF02984">
    <property type="entry name" value="Cyclin_C"/>
    <property type="match status" value="1"/>
</dbReference>
<dbReference type="SMART" id="SM01332">
    <property type="entry name" value="Cyclin_C"/>
    <property type="match status" value="1"/>
</dbReference>
<keyword evidence="9" id="KW-1185">Reference proteome</keyword>
<dbReference type="InterPro" id="IPR036915">
    <property type="entry name" value="Cyclin-like_sf"/>
</dbReference>
<sequence>MATLAARKPRVPLSTVDASKAHMFRDPTPHVARARRSQAAPPAAVVDAQDAAVLPVKSFNAPRALNVQRDSVSSAPKAAVSTTVKAAQAIVSRVVATAEIAMPVPLAGQKRRTNVAEPERVVLAKVSKYSTAPSERREEASTKPAAAVPDSDSTDSQATVVEPEVTAEVKQRKIAKPSRAYSSLRTLAGQAAEAAPVVAAPSVIASETTVAESTAAETVVDWDDIDAEDGDDPLMVSEYINDIIQYLREREVVTMPNPTYMGKQKGLTWEMRRVLVNWIVQIHYQLRMLPETLFLAVNILDRFLSKRQVAVGKFQLVGLTALMVACKYEETTTPHIEDFVYLAGNSYTVKEILNTEVFMLNVLGFDLSYPNPMTFLRRVSKAEDYNMQTRTVAKYLMEICLVDHRLMQYKPSQISAAGIYLGRRMLESGPWTPNLRHYSGYTEEELEPIVAVMLDHLLATPVDEFVFLKYQHRRYLAVSNFCLEWATYHQNEIRPMTPPTGYFFSSAAEADYEHPRSGAVAHAASAPVATTAYATAAGM</sequence>
<dbReference type="CDD" id="cd20512">
    <property type="entry name" value="CYCLIN_CLBs_yeast_rpt2"/>
    <property type="match status" value="1"/>
</dbReference>
<dbReference type="FunFam" id="1.10.472.10:FF:000001">
    <property type="entry name" value="G2/mitotic-specific cyclin"/>
    <property type="match status" value="1"/>
</dbReference>
<gene>
    <name evidence="8" type="primary">CLB2</name>
    <name evidence="8" type="ORF">IWW39_004195</name>
</gene>
<dbReference type="Pfam" id="PF00134">
    <property type="entry name" value="Cyclin_N"/>
    <property type="match status" value="1"/>
</dbReference>
<dbReference type="GO" id="GO:0051301">
    <property type="term" value="P:cell division"/>
    <property type="evidence" value="ECO:0007669"/>
    <property type="project" value="UniProtKB-KW"/>
</dbReference>
<reference evidence="8" key="1">
    <citation type="submission" date="2022-07" db="EMBL/GenBank/DDBJ databases">
        <title>Phylogenomic reconstructions and comparative analyses of Kickxellomycotina fungi.</title>
        <authorList>
            <person name="Reynolds N.K."/>
            <person name="Stajich J.E."/>
            <person name="Barry K."/>
            <person name="Grigoriev I.V."/>
            <person name="Crous P."/>
            <person name="Smith M.E."/>
        </authorList>
    </citation>
    <scope>NUCLEOTIDE SEQUENCE</scope>
    <source>
        <strain evidence="8">CBS 109367</strain>
    </source>
</reference>
<dbReference type="InterPro" id="IPR039361">
    <property type="entry name" value="Cyclin"/>
</dbReference>
<dbReference type="InterPro" id="IPR004367">
    <property type="entry name" value="Cyclin_C-dom"/>
</dbReference>